<name>A0A1B4XII2_9GAMM</name>
<accession>A0A1B4XII2</accession>
<dbReference type="RefSeq" id="WP_096361316.1">
    <property type="nucleotide sequence ID" value="NZ_AP014879.1"/>
</dbReference>
<dbReference type="FunFam" id="1.10.455.10:FF:000001">
    <property type="entry name" value="30S ribosomal protein S7"/>
    <property type="match status" value="1"/>
</dbReference>
<keyword evidence="2 6" id="KW-0699">rRNA-binding</keyword>
<keyword evidence="6" id="KW-0820">tRNA-binding</keyword>
<evidence type="ECO:0000256" key="1">
    <source>
        <dbReference type="ARBA" id="ARBA00007151"/>
    </source>
</evidence>
<dbReference type="InterPro" id="IPR005717">
    <property type="entry name" value="Ribosomal_uS7_bac/org-type"/>
</dbReference>
<dbReference type="GO" id="GO:0015935">
    <property type="term" value="C:small ribosomal subunit"/>
    <property type="evidence" value="ECO:0007669"/>
    <property type="project" value="InterPro"/>
</dbReference>
<proteinExistence type="inferred from homology"/>
<keyword evidence="5 6" id="KW-0687">Ribonucleoprotein</keyword>
<dbReference type="GO" id="GO:0000049">
    <property type="term" value="F:tRNA binding"/>
    <property type="evidence" value="ECO:0007669"/>
    <property type="project" value="UniProtKB-UniRule"/>
</dbReference>
<dbReference type="EMBL" id="AP014879">
    <property type="protein sequence ID" value="BAV34589.1"/>
    <property type="molecule type" value="Genomic_DNA"/>
</dbReference>
<evidence type="ECO:0000256" key="4">
    <source>
        <dbReference type="ARBA" id="ARBA00022980"/>
    </source>
</evidence>
<dbReference type="FunCoup" id="A0A1B4XII2">
    <property type="interactions" value="679"/>
</dbReference>
<keyword evidence="3 6" id="KW-0694">RNA-binding</keyword>
<reference evidence="9 10" key="1">
    <citation type="submission" date="2015-05" db="EMBL/GenBank/DDBJ databases">
        <title>Complete genome sequence of a sulfur-oxidizing gammaproteobacterium strain HA5.</title>
        <authorList>
            <person name="Miura A."/>
            <person name="Kojima H."/>
            <person name="Fukui M."/>
        </authorList>
    </citation>
    <scope>NUCLEOTIDE SEQUENCE [LARGE SCALE GENOMIC DNA]</scope>
    <source>
        <strain evidence="9 10">HA5</strain>
    </source>
</reference>
<evidence type="ECO:0000256" key="6">
    <source>
        <dbReference type="HAMAP-Rule" id="MF_00480"/>
    </source>
</evidence>
<dbReference type="PROSITE" id="PS00052">
    <property type="entry name" value="RIBOSOMAL_S7"/>
    <property type="match status" value="1"/>
</dbReference>
<comment type="function">
    <text evidence="6">One of the primary rRNA binding proteins, it binds directly to 16S rRNA where it nucleates assembly of the head domain of the 30S subunit. Is located at the subunit interface close to the decoding center, probably blocks exit of the E-site tRNA.</text>
</comment>
<evidence type="ECO:0000259" key="8">
    <source>
        <dbReference type="Pfam" id="PF00177"/>
    </source>
</evidence>
<comment type="subunit">
    <text evidence="6">Part of the 30S ribosomal subunit. Contacts proteins S9 and S11.</text>
</comment>
<dbReference type="PANTHER" id="PTHR11205">
    <property type="entry name" value="RIBOSOMAL PROTEIN S7"/>
    <property type="match status" value="1"/>
</dbReference>
<dbReference type="PIRSF" id="PIRSF002122">
    <property type="entry name" value="RPS7p_RPS7a_RPS5e_RPS7o"/>
    <property type="match status" value="1"/>
</dbReference>
<evidence type="ECO:0000313" key="10">
    <source>
        <dbReference type="Proteomes" id="UP000243180"/>
    </source>
</evidence>
<dbReference type="KEGG" id="slim:SCL_2301"/>
<sequence>MPRRREVPKREITPDPKYRSETVAKFISVVMKSGKKAAAEKIVYGALNTMAERSKKDPIEMFNQALGNVRPLVEVKSRRVGGATYQVPVEVRSGRQMALAMRWVVEAARTRSGKSMAARMADELMDAADKRGNAVKKREDVHRMAEANKAFSHYRW</sequence>
<dbReference type="AlphaFoldDB" id="A0A1B4XII2"/>
<comment type="similarity">
    <text evidence="1 6 7">Belongs to the universal ribosomal protein uS7 family.</text>
</comment>
<dbReference type="NCBIfam" id="TIGR01029">
    <property type="entry name" value="rpsG_bact"/>
    <property type="match status" value="1"/>
</dbReference>
<feature type="domain" description="Small ribosomal subunit protein uS7" evidence="8">
    <location>
        <begin position="2"/>
        <end position="149"/>
    </location>
</feature>
<evidence type="ECO:0000256" key="2">
    <source>
        <dbReference type="ARBA" id="ARBA00022730"/>
    </source>
</evidence>
<dbReference type="Pfam" id="PF00177">
    <property type="entry name" value="Ribosomal_S7"/>
    <property type="match status" value="1"/>
</dbReference>
<dbReference type="HAMAP" id="MF_00480_B">
    <property type="entry name" value="Ribosomal_uS7_B"/>
    <property type="match status" value="1"/>
</dbReference>
<keyword evidence="4 6" id="KW-0689">Ribosomal protein</keyword>
<dbReference type="Gene3D" id="1.10.455.10">
    <property type="entry name" value="Ribosomal protein S7 domain"/>
    <property type="match status" value="1"/>
</dbReference>
<dbReference type="InterPro" id="IPR023798">
    <property type="entry name" value="Ribosomal_uS7_dom"/>
</dbReference>
<keyword evidence="10" id="KW-1185">Reference proteome</keyword>
<dbReference type="GO" id="GO:0019843">
    <property type="term" value="F:rRNA binding"/>
    <property type="evidence" value="ECO:0007669"/>
    <property type="project" value="UniProtKB-UniRule"/>
</dbReference>
<evidence type="ECO:0000256" key="5">
    <source>
        <dbReference type="ARBA" id="ARBA00023274"/>
    </source>
</evidence>
<dbReference type="CDD" id="cd14869">
    <property type="entry name" value="uS7_Bacteria"/>
    <property type="match status" value="1"/>
</dbReference>
<dbReference type="OrthoDB" id="9807653at2"/>
<dbReference type="GO" id="GO:0006412">
    <property type="term" value="P:translation"/>
    <property type="evidence" value="ECO:0007669"/>
    <property type="project" value="UniProtKB-UniRule"/>
</dbReference>
<dbReference type="InterPro" id="IPR036823">
    <property type="entry name" value="Ribosomal_uS7_dom_sf"/>
</dbReference>
<evidence type="ECO:0000256" key="3">
    <source>
        <dbReference type="ARBA" id="ARBA00022884"/>
    </source>
</evidence>
<evidence type="ECO:0000256" key="7">
    <source>
        <dbReference type="RuleBase" id="RU003619"/>
    </source>
</evidence>
<protein>
    <recommendedName>
        <fullName evidence="6">Small ribosomal subunit protein uS7</fullName>
    </recommendedName>
</protein>
<dbReference type="Proteomes" id="UP000243180">
    <property type="component" value="Chromosome"/>
</dbReference>
<dbReference type="InParanoid" id="A0A1B4XII2"/>
<dbReference type="InterPro" id="IPR000235">
    <property type="entry name" value="Ribosomal_uS7"/>
</dbReference>
<dbReference type="InterPro" id="IPR020606">
    <property type="entry name" value="Ribosomal_uS7_CS"/>
</dbReference>
<dbReference type="SUPFAM" id="SSF47973">
    <property type="entry name" value="Ribosomal protein S7"/>
    <property type="match status" value="1"/>
</dbReference>
<dbReference type="GO" id="GO:0003735">
    <property type="term" value="F:structural constituent of ribosome"/>
    <property type="evidence" value="ECO:0007669"/>
    <property type="project" value="InterPro"/>
</dbReference>
<evidence type="ECO:0000313" key="9">
    <source>
        <dbReference type="EMBL" id="BAV34589.1"/>
    </source>
</evidence>
<gene>
    <name evidence="6" type="primary">rpsG</name>
    <name evidence="9" type="ORF">SCL_2301</name>
</gene>
<organism evidence="9 10">
    <name type="scientific">Sulfuricaulis limicola</name>
    <dbReference type="NCBI Taxonomy" id="1620215"/>
    <lineage>
        <taxon>Bacteria</taxon>
        <taxon>Pseudomonadati</taxon>
        <taxon>Pseudomonadota</taxon>
        <taxon>Gammaproteobacteria</taxon>
        <taxon>Acidiferrobacterales</taxon>
        <taxon>Acidiferrobacteraceae</taxon>
        <taxon>Sulfuricaulis</taxon>
    </lineage>
</organism>